<keyword evidence="3" id="KW-0201">Cytochrome c-type biogenesis</keyword>
<dbReference type="InterPro" id="IPR017560">
    <property type="entry name" value="Cyt_c_biogenesis_CcmI"/>
</dbReference>
<dbReference type="InterPro" id="IPR056413">
    <property type="entry name" value="TPR_CcmH_CycH"/>
</dbReference>
<evidence type="ECO:0000256" key="1">
    <source>
        <dbReference type="ARBA" id="ARBA00004196"/>
    </source>
</evidence>
<evidence type="ECO:0000313" key="8">
    <source>
        <dbReference type="EMBL" id="TCO77802.1"/>
    </source>
</evidence>
<feature type="domain" description="Cytochrome c-type biogenesis protein H Ig-like" evidence="6">
    <location>
        <begin position="312"/>
        <end position="401"/>
    </location>
</feature>
<dbReference type="Gene3D" id="1.25.40.10">
    <property type="entry name" value="Tetratricopeptide repeat domain"/>
    <property type="match status" value="1"/>
</dbReference>
<accession>A0A4R2KXK1</accession>
<proteinExistence type="predicted"/>
<keyword evidence="2" id="KW-0677">Repeat</keyword>
<comment type="subcellular location">
    <subcellularLocation>
        <location evidence="1">Cell envelope</location>
    </subcellularLocation>
</comment>
<evidence type="ECO:0000256" key="4">
    <source>
        <dbReference type="ARBA" id="ARBA00022803"/>
    </source>
</evidence>
<dbReference type="SUPFAM" id="SSF48452">
    <property type="entry name" value="TPR-like"/>
    <property type="match status" value="1"/>
</dbReference>
<evidence type="ECO:0000256" key="5">
    <source>
        <dbReference type="SAM" id="MobiDB-lite"/>
    </source>
</evidence>
<dbReference type="GO" id="GO:0017004">
    <property type="term" value="P:cytochrome complex assembly"/>
    <property type="evidence" value="ECO:0007669"/>
    <property type="project" value="UniProtKB-KW"/>
</dbReference>
<dbReference type="Proteomes" id="UP000294980">
    <property type="component" value="Unassembled WGS sequence"/>
</dbReference>
<dbReference type="InterPro" id="IPR056412">
    <property type="entry name" value="Ig_CycH"/>
</dbReference>
<dbReference type="InterPro" id="IPR011990">
    <property type="entry name" value="TPR-like_helical_dom_sf"/>
</dbReference>
<evidence type="ECO:0000259" key="7">
    <source>
        <dbReference type="Pfam" id="PF23914"/>
    </source>
</evidence>
<organism evidence="8 9">
    <name type="scientific">Chromatocurvus halotolerans</name>
    <dbReference type="NCBI Taxonomy" id="1132028"/>
    <lineage>
        <taxon>Bacteria</taxon>
        <taxon>Pseudomonadati</taxon>
        <taxon>Pseudomonadota</taxon>
        <taxon>Gammaproteobacteria</taxon>
        <taxon>Cellvibrionales</taxon>
        <taxon>Halieaceae</taxon>
        <taxon>Chromatocurvus</taxon>
    </lineage>
</organism>
<dbReference type="Pfam" id="PF23914">
    <property type="entry name" value="TPR_CcmH_CycH"/>
    <property type="match status" value="1"/>
</dbReference>
<feature type="region of interest" description="Disordered" evidence="5">
    <location>
        <begin position="271"/>
        <end position="294"/>
    </location>
</feature>
<keyword evidence="4" id="KW-0802">TPR repeat</keyword>
<dbReference type="AlphaFoldDB" id="A0A4R2KXK1"/>
<evidence type="ECO:0000259" key="6">
    <source>
        <dbReference type="Pfam" id="PF23892"/>
    </source>
</evidence>
<dbReference type="PANTHER" id="PTHR47870:SF4">
    <property type="entry name" value="CYTOCHROME C-TYPE BIOGENESIS PROTEIN CYCH"/>
    <property type="match status" value="1"/>
</dbReference>
<dbReference type="EMBL" id="SLWX01000002">
    <property type="protein sequence ID" value="TCO77802.1"/>
    <property type="molecule type" value="Genomic_DNA"/>
</dbReference>
<name>A0A4R2KXK1_9GAMM</name>
<evidence type="ECO:0000256" key="3">
    <source>
        <dbReference type="ARBA" id="ARBA00022748"/>
    </source>
</evidence>
<dbReference type="PANTHER" id="PTHR47870">
    <property type="entry name" value="CYTOCHROME C-TYPE BIOGENESIS PROTEIN CCMH"/>
    <property type="match status" value="1"/>
</dbReference>
<dbReference type="OrthoDB" id="9776053at2"/>
<dbReference type="GO" id="GO:0005886">
    <property type="term" value="C:plasma membrane"/>
    <property type="evidence" value="ECO:0007669"/>
    <property type="project" value="TreeGrafter"/>
</dbReference>
<sequence length="412" mass="43955">MTLFLVGCAILLALAALFVLRPGRRGRVREVSEANMDWYALRLRELETDGDDTLVEDARLRMLEDMPSEEQQPPSRADHGTAPVRRLPLLLLWVPVVVTATVLYWQLGSAGDVAISQRLTALDENTADVDIDALMASIESRLEARPDNQGYLALLGRYHMTRENYPAAEQAYRTLAEKAPSDARAAAMAAQASYLTAGRRLTPDAQLLAERALSIDPMQRTALGLLGMAAFEQSQFRAAINYWQRLRELEDPGSPGAEMLDDVIATARSRLGEDGGQPAAPSAGPDGVPGANTAEQDSGVALLVRIERPGGGEIADSDTVFVLARGAESQSRMPIAVQRLRGADLPATVRLDDSNSMAGQTLADAGSLRVFVQVSPNGAPGAENASFTGVSEPVTAGDDGAVIAIELSPTGR</sequence>
<dbReference type="GO" id="GO:0030313">
    <property type="term" value="C:cell envelope"/>
    <property type="evidence" value="ECO:0007669"/>
    <property type="project" value="UniProtKB-SubCell"/>
</dbReference>
<evidence type="ECO:0000313" key="9">
    <source>
        <dbReference type="Proteomes" id="UP000294980"/>
    </source>
</evidence>
<evidence type="ECO:0000256" key="2">
    <source>
        <dbReference type="ARBA" id="ARBA00022737"/>
    </source>
</evidence>
<protein>
    <submittedName>
        <fullName evidence="8">Cytochrome c-type biogenesis protein CcmH</fullName>
    </submittedName>
</protein>
<dbReference type="InterPro" id="IPR051263">
    <property type="entry name" value="C-type_cytochrome_biogenesis"/>
</dbReference>
<feature type="domain" description="Cytochrome c-type biogenesis protein H TPR" evidence="7">
    <location>
        <begin position="105"/>
        <end position="254"/>
    </location>
</feature>
<dbReference type="RefSeq" id="WP_117314667.1">
    <property type="nucleotide sequence ID" value="NZ_QQSW01000001.1"/>
</dbReference>
<comment type="caution">
    <text evidence="8">The sequence shown here is derived from an EMBL/GenBank/DDBJ whole genome shotgun (WGS) entry which is preliminary data.</text>
</comment>
<dbReference type="NCBIfam" id="TIGR03142">
    <property type="entry name" value="cytochro_ccmI"/>
    <property type="match status" value="1"/>
</dbReference>
<gene>
    <name evidence="8" type="ORF">EV688_102259</name>
</gene>
<reference evidence="8 9" key="1">
    <citation type="submission" date="2019-03" db="EMBL/GenBank/DDBJ databases">
        <title>Genomic Encyclopedia of Type Strains, Phase IV (KMG-IV): sequencing the most valuable type-strain genomes for metagenomic binning, comparative biology and taxonomic classification.</title>
        <authorList>
            <person name="Goeker M."/>
        </authorList>
    </citation>
    <scope>NUCLEOTIDE SEQUENCE [LARGE SCALE GENOMIC DNA]</scope>
    <source>
        <strain evidence="8 9">DSM 23344</strain>
    </source>
</reference>
<keyword evidence="9" id="KW-1185">Reference proteome</keyword>
<dbReference type="Pfam" id="PF23892">
    <property type="entry name" value="Ig_CycH"/>
    <property type="match status" value="1"/>
</dbReference>